<evidence type="ECO:0000259" key="1">
    <source>
        <dbReference type="PROSITE" id="PS51186"/>
    </source>
</evidence>
<dbReference type="EMBL" id="JBHPBY010000015">
    <property type="protein sequence ID" value="MFC1848988.1"/>
    <property type="molecule type" value="Genomic_DNA"/>
</dbReference>
<keyword evidence="3" id="KW-1185">Reference proteome</keyword>
<accession>A0ABV6YS20</accession>
<dbReference type="Gene3D" id="3.40.630.30">
    <property type="match status" value="1"/>
</dbReference>
<reference evidence="2 3" key="1">
    <citation type="submission" date="2024-09" db="EMBL/GenBank/DDBJ databases">
        <title>Laminarin stimulates single cell rates of sulfate reduction while oxygen inhibits transcriptomic activity in coastal marine sediment.</title>
        <authorList>
            <person name="Lindsay M."/>
            <person name="Orcutt B."/>
            <person name="Emerson D."/>
            <person name="Stepanauskas R."/>
            <person name="D'Angelo T."/>
        </authorList>
    </citation>
    <scope>NUCLEOTIDE SEQUENCE [LARGE SCALE GENOMIC DNA]</scope>
    <source>
        <strain evidence="2">SAG AM-311-K15</strain>
    </source>
</reference>
<sequence length="217" mass="24545">MILFNCIGISSFPVEKRATADEYATLIDTVIKEKAHGAGLTHFKVWATDDLSSRLFPGYPLTRINKLLFGYMQTQVNTFSTSLDKIQFLPIDSYLLSQKYLQNLEHVVAEIEWMWPSLKRYLEKGFGIVALVSQKIICWCTAEYVSQQTCGVGIETIPDFENKGVGTATAAFFVQHCCSGKITPYWECDDQNYGSIRIAEKVGFTRLCQTDFRVGSF</sequence>
<organism evidence="2 3">
    <name type="scientific">candidate division CSSED10-310 bacterium</name>
    <dbReference type="NCBI Taxonomy" id="2855610"/>
    <lineage>
        <taxon>Bacteria</taxon>
        <taxon>Bacteria division CSSED10-310</taxon>
    </lineage>
</organism>
<keyword evidence="2" id="KW-0808">Transferase</keyword>
<gene>
    <name evidence="2" type="ORF">ACFL27_02155</name>
</gene>
<evidence type="ECO:0000313" key="3">
    <source>
        <dbReference type="Proteomes" id="UP001594351"/>
    </source>
</evidence>
<evidence type="ECO:0000313" key="2">
    <source>
        <dbReference type="EMBL" id="MFC1848988.1"/>
    </source>
</evidence>
<dbReference type="Proteomes" id="UP001594351">
    <property type="component" value="Unassembled WGS sequence"/>
</dbReference>
<protein>
    <submittedName>
        <fullName evidence="2">GNAT family N-acetyltransferase</fullName>
        <ecNumber evidence="2">2.3.1.-</ecNumber>
    </submittedName>
</protein>
<dbReference type="GO" id="GO:0016746">
    <property type="term" value="F:acyltransferase activity"/>
    <property type="evidence" value="ECO:0007669"/>
    <property type="project" value="UniProtKB-KW"/>
</dbReference>
<dbReference type="PANTHER" id="PTHR31143:SF2">
    <property type="entry name" value="FR47-LIKE DOMAIN-CONTAINING PROTEIN-RELATED"/>
    <property type="match status" value="1"/>
</dbReference>
<dbReference type="InterPro" id="IPR016181">
    <property type="entry name" value="Acyl_CoA_acyltransferase"/>
</dbReference>
<dbReference type="Pfam" id="PF12746">
    <property type="entry name" value="GNAT_acetyltran"/>
    <property type="match status" value="1"/>
</dbReference>
<dbReference type="PANTHER" id="PTHR31143">
    <property type="match status" value="1"/>
</dbReference>
<dbReference type="EC" id="2.3.1.-" evidence="2"/>
<dbReference type="InterPro" id="IPR000182">
    <property type="entry name" value="GNAT_dom"/>
</dbReference>
<dbReference type="PROSITE" id="PS51186">
    <property type="entry name" value="GNAT"/>
    <property type="match status" value="1"/>
</dbReference>
<proteinExistence type="predicted"/>
<feature type="domain" description="N-acetyltransferase" evidence="1">
    <location>
        <begin position="91"/>
        <end position="217"/>
    </location>
</feature>
<keyword evidence="2" id="KW-0012">Acyltransferase</keyword>
<name>A0ABV6YS20_UNCC1</name>
<dbReference type="SUPFAM" id="SSF55729">
    <property type="entry name" value="Acyl-CoA N-acyltransferases (Nat)"/>
    <property type="match status" value="1"/>
</dbReference>
<dbReference type="InterPro" id="IPR027365">
    <property type="entry name" value="GNAT_acetyltra_YdfB-like"/>
</dbReference>
<comment type="caution">
    <text evidence="2">The sequence shown here is derived from an EMBL/GenBank/DDBJ whole genome shotgun (WGS) entry which is preliminary data.</text>
</comment>